<accession>A0A837I8I6</accession>
<organism evidence="2 3">
    <name type="scientific">Candidatus Nomurabacteria bacterium GW2011_GWB1_44_12</name>
    <dbReference type="NCBI Taxonomy" id="1618748"/>
    <lineage>
        <taxon>Bacteria</taxon>
        <taxon>Candidatus Nomuraibacteriota</taxon>
    </lineage>
</organism>
<sequence>MKKISSKRGFMQIVLLAIVTIAALAYFNIDLRTIFENPIVQKIGSIFVVAWSEFIKPLIVYLYTSIYGLFN</sequence>
<dbReference type="AlphaFoldDB" id="A0A837I8I6"/>
<evidence type="ECO:0000256" key="1">
    <source>
        <dbReference type="SAM" id="Phobius"/>
    </source>
</evidence>
<proteinExistence type="predicted"/>
<gene>
    <name evidence="2" type="ORF">UW25_C0001G0086</name>
</gene>
<keyword evidence="1" id="KW-0812">Transmembrane</keyword>
<reference evidence="2 3" key="1">
    <citation type="journal article" date="2015" name="Nature">
        <title>rRNA introns, odd ribosomes, and small enigmatic genomes across a large radiation of phyla.</title>
        <authorList>
            <person name="Brown C.T."/>
            <person name="Hug L.A."/>
            <person name="Thomas B.C."/>
            <person name="Sharon I."/>
            <person name="Castelle C.J."/>
            <person name="Singh A."/>
            <person name="Wilkins M.J."/>
            <person name="Williams K.H."/>
            <person name="Banfield J.F."/>
        </authorList>
    </citation>
    <scope>NUCLEOTIDE SEQUENCE [LARGE SCALE GENOMIC DNA]</scope>
</reference>
<evidence type="ECO:0000313" key="2">
    <source>
        <dbReference type="EMBL" id="KKT37278.1"/>
    </source>
</evidence>
<comment type="caution">
    <text evidence="2">The sequence shown here is derived from an EMBL/GenBank/DDBJ whole genome shotgun (WGS) entry which is preliminary data.</text>
</comment>
<feature type="transmembrane region" description="Helical" evidence="1">
    <location>
        <begin position="9"/>
        <end position="29"/>
    </location>
</feature>
<dbReference type="Proteomes" id="UP000033815">
    <property type="component" value="Unassembled WGS sequence"/>
</dbReference>
<name>A0A837I8I6_9BACT</name>
<dbReference type="EMBL" id="LCHP01000001">
    <property type="protein sequence ID" value="KKT37278.1"/>
    <property type="molecule type" value="Genomic_DNA"/>
</dbReference>
<feature type="transmembrane region" description="Helical" evidence="1">
    <location>
        <begin position="49"/>
        <end position="70"/>
    </location>
</feature>
<keyword evidence="1" id="KW-1133">Transmembrane helix</keyword>
<keyword evidence="1" id="KW-0472">Membrane</keyword>
<protein>
    <submittedName>
        <fullName evidence="2">Uncharacterized protein</fullName>
    </submittedName>
</protein>
<evidence type="ECO:0000313" key="3">
    <source>
        <dbReference type="Proteomes" id="UP000033815"/>
    </source>
</evidence>